<feature type="region of interest" description="Disordered" evidence="1">
    <location>
        <begin position="286"/>
        <end position="311"/>
    </location>
</feature>
<evidence type="ECO:0000313" key="3">
    <source>
        <dbReference type="Proteomes" id="UP001153714"/>
    </source>
</evidence>
<protein>
    <submittedName>
        <fullName evidence="2">Uncharacterized protein</fullName>
    </submittedName>
</protein>
<feature type="region of interest" description="Disordered" evidence="1">
    <location>
        <begin position="36"/>
        <end position="145"/>
    </location>
</feature>
<feature type="compositionally biased region" description="Basic residues" evidence="1">
    <location>
        <begin position="77"/>
        <end position="91"/>
    </location>
</feature>
<reference evidence="2" key="2">
    <citation type="submission" date="2022-10" db="EMBL/GenBank/DDBJ databases">
        <authorList>
            <consortium name="ENA_rothamsted_submissions"/>
            <consortium name="culmorum"/>
            <person name="King R."/>
        </authorList>
    </citation>
    <scope>NUCLEOTIDE SEQUENCE</scope>
</reference>
<gene>
    <name evidence="2" type="ORF">DIATSA_LOCUS4616</name>
</gene>
<dbReference type="EMBL" id="OU893347">
    <property type="protein sequence ID" value="CAG9786676.1"/>
    <property type="molecule type" value="Genomic_DNA"/>
</dbReference>
<dbReference type="Proteomes" id="UP001153714">
    <property type="component" value="Chromosome 16"/>
</dbReference>
<dbReference type="AlphaFoldDB" id="A0A9N9QZV3"/>
<feature type="compositionally biased region" description="Basic and acidic residues" evidence="1">
    <location>
        <begin position="92"/>
        <end position="139"/>
    </location>
</feature>
<evidence type="ECO:0000256" key="1">
    <source>
        <dbReference type="SAM" id="MobiDB-lite"/>
    </source>
</evidence>
<organism evidence="2 3">
    <name type="scientific">Diatraea saccharalis</name>
    <name type="common">sugarcane borer</name>
    <dbReference type="NCBI Taxonomy" id="40085"/>
    <lineage>
        <taxon>Eukaryota</taxon>
        <taxon>Metazoa</taxon>
        <taxon>Ecdysozoa</taxon>
        <taxon>Arthropoda</taxon>
        <taxon>Hexapoda</taxon>
        <taxon>Insecta</taxon>
        <taxon>Pterygota</taxon>
        <taxon>Neoptera</taxon>
        <taxon>Endopterygota</taxon>
        <taxon>Lepidoptera</taxon>
        <taxon>Glossata</taxon>
        <taxon>Ditrysia</taxon>
        <taxon>Pyraloidea</taxon>
        <taxon>Crambidae</taxon>
        <taxon>Crambinae</taxon>
        <taxon>Diatraea</taxon>
    </lineage>
</organism>
<feature type="compositionally biased region" description="Low complexity" evidence="1">
    <location>
        <begin position="293"/>
        <end position="304"/>
    </location>
</feature>
<sequence>MAIYDFNKPINVTIAYDDDNEDDTEVKSHFYDCPTPKIHKETESENCKDKPKISTKKIKDRPTVIQMLKENLLSKKDSKKKKKKKNYKKNKTSTEKKELDTNHSKLQESAKITTDKSLHSEKDLNDKDNGSKTDEKNDNGLKNNYSSIDSDHYIDDLLTKVAEALLHILEAYFIHVANVQLNNSNPRIVQESKRRFNRIKQHFFQLSYCTTNIIILSRETDSKFTEFFFNQTMKLAESKNMNITVQHIQPLYYELLSWAKQAKEIRSLPITPAILTSNNTPELRKHLSQPTISSNNTYSANNNSQQHSTAKVSIYNSDSHKKEIRITLEPSLNNNPTKNHPLEHISQQHLNKNVQPRFPTNEQIHSNIAPLRYNNFESGLYWHNNVRNFYMPNVPVVSATTANRDTFGNHNRCMAANCQCQNINIVNPMNIRHPPTYNETIAWKNVTPRIENEPEYNTTKPNEDTNNTFYSIDYVRSPDSGFISPQQLNSPLENKVRVNELVSKQERW</sequence>
<proteinExistence type="predicted"/>
<accession>A0A9N9QZV3</accession>
<name>A0A9N9QZV3_9NEOP</name>
<evidence type="ECO:0000313" key="2">
    <source>
        <dbReference type="EMBL" id="CAG9786676.1"/>
    </source>
</evidence>
<keyword evidence="3" id="KW-1185">Reference proteome</keyword>
<dbReference type="OrthoDB" id="5282002at2759"/>
<reference evidence="2" key="1">
    <citation type="submission" date="2021-12" db="EMBL/GenBank/DDBJ databases">
        <authorList>
            <person name="King R."/>
        </authorList>
    </citation>
    <scope>NUCLEOTIDE SEQUENCE</scope>
</reference>
<feature type="compositionally biased region" description="Basic and acidic residues" evidence="1">
    <location>
        <begin position="38"/>
        <end position="52"/>
    </location>
</feature>